<sequence length="87" mass="9030">MSRKPMSPTVAIQAATPQVPVVTVIPDRDIGCIRSDDAAPASSSTPGATAHRPHAPLERRHRHLYPGKVGGLGTSTPVDLGWGTGQA</sequence>
<accession>A0ABY6EBS2</accession>
<evidence type="ECO:0000313" key="3">
    <source>
        <dbReference type="Proteomes" id="UP001061298"/>
    </source>
</evidence>
<organism evidence="2 3">
    <name type="scientific">Streptomyces cynarae</name>
    <dbReference type="NCBI Taxonomy" id="2981134"/>
    <lineage>
        <taxon>Bacteria</taxon>
        <taxon>Bacillati</taxon>
        <taxon>Actinomycetota</taxon>
        <taxon>Actinomycetes</taxon>
        <taxon>Kitasatosporales</taxon>
        <taxon>Streptomycetaceae</taxon>
        <taxon>Streptomyces</taxon>
    </lineage>
</organism>
<gene>
    <name evidence="2" type="ORF">N8I84_39820</name>
</gene>
<dbReference type="Proteomes" id="UP001061298">
    <property type="component" value="Chromosome"/>
</dbReference>
<evidence type="ECO:0000256" key="1">
    <source>
        <dbReference type="SAM" id="MobiDB-lite"/>
    </source>
</evidence>
<feature type="compositionally biased region" description="Basic residues" evidence="1">
    <location>
        <begin position="51"/>
        <end position="65"/>
    </location>
</feature>
<proteinExistence type="predicted"/>
<reference evidence="2" key="1">
    <citation type="submission" date="2022-10" db="EMBL/GenBank/DDBJ databases">
        <authorList>
            <person name="Mo P."/>
        </authorList>
    </citation>
    <scope>NUCLEOTIDE SEQUENCE</scope>
    <source>
        <strain evidence="2">HUAS 13-4</strain>
    </source>
</reference>
<dbReference type="RefSeq" id="WP_263234388.1">
    <property type="nucleotide sequence ID" value="NZ_CP106793.1"/>
</dbReference>
<protein>
    <submittedName>
        <fullName evidence="2">Uncharacterized protein</fullName>
    </submittedName>
</protein>
<feature type="compositionally biased region" description="Low complexity" evidence="1">
    <location>
        <begin position="38"/>
        <end position="50"/>
    </location>
</feature>
<keyword evidence="3" id="KW-1185">Reference proteome</keyword>
<feature type="region of interest" description="Disordered" evidence="1">
    <location>
        <begin position="33"/>
        <end position="87"/>
    </location>
</feature>
<evidence type="ECO:0000313" key="2">
    <source>
        <dbReference type="EMBL" id="UXY24155.1"/>
    </source>
</evidence>
<name>A0ABY6EBS2_9ACTN</name>
<dbReference type="EMBL" id="CP106793">
    <property type="protein sequence ID" value="UXY24155.1"/>
    <property type="molecule type" value="Genomic_DNA"/>
</dbReference>